<dbReference type="OrthoDB" id="509229at2"/>
<dbReference type="Pfam" id="PF00440">
    <property type="entry name" value="TetR_N"/>
    <property type="match status" value="1"/>
</dbReference>
<evidence type="ECO:0000313" key="7">
    <source>
        <dbReference type="Proteomes" id="UP000093199"/>
    </source>
</evidence>
<organism evidence="6 7">
    <name type="scientific">Caryophanon tenue</name>
    <dbReference type="NCBI Taxonomy" id="33978"/>
    <lineage>
        <taxon>Bacteria</taxon>
        <taxon>Bacillati</taxon>
        <taxon>Bacillota</taxon>
        <taxon>Bacilli</taxon>
        <taxon>Bacillales</taxon>
        <taxon>Caryophanaceae</taxon>
        <taxon>Caryophanon</taxon>
    </lineage>
</organism>
<feature type="DNA-binding region" description="H-T-H motif" evidence="4">
    <location>
        <begin position="23"/>
        <end position="42"/>
    </location>
</feature>
<dbReference type="InterPro" id="IPR050109">
    <property type="entry name" value="HTH-type_TetR-like_transc_reg"/>
</dbReference>
<gene>
    <name evidence="6" type="ORF">A6M13_06645</name>
</gene>
<dbReference type="STRING" id="33978.A6M13_06645"/>
<dbReference type="AlphaFoldDB" id="A0A1C0Y7F8"/>
<dbReference type="InterPro" id="IPR001647">
    <property type="entry name" value="HTH_TetR"/>
</dbReference>
<dbReference type="EMBL" id="MASJ01000039">
    <property type="protein sequence ID" value="OCS83075.1"/>
    <property type="molecule type" value="Genomic_DNA"/>
</dbReference>
<dbReference type="PANTHER" id="PTHR30055:SF238">
    <property type="entry name" value="MYCOFACTOCIN BIOSYNTHESIS TRANSCRIPTIONAL REGULATOR MFTR-RELATED"/>
    <property type="match status" value="1"/>
</dbReference>
<comment type="caution">
    <text evidence="6">The sequence shown here is derived from an EMBL/GenBank/DDBJ whole genome shotgun (WGS) entry which is preliminary data.</text>
</comment>
<evidence type="ECO:0000256" key="4">
    <source>
        <dbReference type="PROSITE-ProRule" id="PRU00335"/>
    </source>
</evidence>
<dbReference type="PRINTS" id="PR00455">
    <property type="entry name" value="HTHTETR"/>
</dbReference>
<dbReference type="GO" id="GO:0003700">
    <property type="term" value="F:DNA-binding transcription factor activity"/>
    <property type="evidence" value="ECO:0007669"/>
    <property type="project" value="TreeGrafter"/>
</dbReference>
<protein>
    <recommendedName>
        <fullName evidence="5">HTH tetR-type domain-containing protein</fullName>
    </recommendedName>
</protein>
<evidence type="ECO:0000256" key="3">
    <source>
        <dbReference type="ARBA" id="ARBA00023163"/>
    </source>
</evidence>
<dbReference type="RefSeq" id="WP_066548126.1">
    <property type="nucleotide sequence ID" value="NZ_MASJ01000039.1"/>
</dbReference>
<evidence type="ECO:0000256" key="2">
    <source>
        <dbReference type="ARBA" id="ARBA00023125"/>
    </source>
</evidence>
<dbReference type="SUPFAM" id="SSF46689">
    <property type="entry name" value="Homeodomain-like"/>
    <property type="match status" value="1"/>
</dbReference>
<accession>A0A1C0Y7F8</accession>
<evidence type="ECO:0000256" key="1">
    <source>
        <dbReference type="ARBA" id="ARBA00023015"/>
    </source>
</evidence>
<keyword evidence="1" id="KW-0805">Transcription regulation</keyword>
<name>A0A1C0Y7F8_9BACL</name>
<proteinExistence type="predicted"/>
<dbReference type="GO" id="GO:0000976">
    <property type="term" value="F:transcription cis-regulatory region binding"/>
    <property type="evidence" value="ECO:0007669"/>
    <property type="project" value="TreeGrafter"/>
</dbReference>
<evidence type="ECO:0000313" key="6">
    <source>
        <dbReference type="EMBL" id="OCS83075.1"/>
    </source>
</evidence>
<keyword evidence="7" id="KW-1185">Reference proteome</keyword>
<keyword evidence="2 4" id="KW-0238">DNA-binding</keyword>
<dbReference type="InterPro" id="IPR009057">
    <property type="entry name" value="Homeodomain-like_sf"/>
</dbReference>
<feature type="domain" description="HTH tetR-type" evidence="5">
    <location>
        <begin position="1"/>
        <end position="60"/>
    </location>
</feature>
<dbReference type="Gene3D" id="1.10.357.10">
    <property type="entry name" value="Tetracycline Repressor, domain 2"/>
    <property type="match status" value="1"/>
</dbReference>
<evidence type="ECO:0000259" key="5">
    <source>
        <dbReference type="PROSITE" id="PS50977"/>
    </source>
</evidence>
<dbReference type="Gene3D" id="1.10.10.60">
    <property type="entry name" value="Homeodomain-like"/>
    <property type="match status" value="1"/>
</dbReference>
<dbReference type="PANTHER" id="PTHR30055">
    <property type="entry name" value="HTH-TYPE TRANSCRIPTIONAL REGULATOR RUTR"/>
    <property type="match status" value="1"/>
</dbReference>
<dbReference type="PROSITE" id="PS50977">
    <property type="entry name" value="HTH_TETR_2"/>
    <property type="match status" value="1"/>
</dbReference>
<sequence length="187" mass="21074">MSKLQIQTEAMQLFAQHGYEGTSMQFVAEAVGIKKQSIYTHYKNKDALFLGACEKAMEEELAEAKQVLAKIGKISDLQHYLHFMVMQYETSARAQFWARMSIYPPVHLQEQVMASVYIYLDALEQEVAHILAQNVAQLNPLVSVASATSAFLGVVDACLLELLYGGPQRVEKRLQASWEIYERGVLV</sequence>
<reference evidence="6 7" key="1">
    <citation type="submission" date="2016-07" db="EMBL/GenBank/DDBJ databases">
        <title>Caryophanon tenue genome sequencing.</title>
        <authorList>
            <person name="Verma A."/>
            <person name="Pal Y."/>
            <person name="Krishnamurthi S."/>
        </authorList>
    </citation>
    <scope>NUCLEOTIDE SEQUENCE [LARGE SCALE GENOMIC DNA]</scope>
    <source>
        <strain evidence="6 7">DSM 14152</strain>
    </source>
</reference>
<keyword evidence="3" id="KW-0804">Transcription</keyword>
<dbReference type="Proteomes" id="UP000093199">
    <property type="component" value="Unassembled WGS sequence"/>
</dbReference>